<evidence type="ECO:0000313" key="9">
    <source>
        <dbReference type="Proteomes" id="UP000582231"/>
    </source>
</evidence>
<proteinExistence type="inferred from homology"/>
<accession>A0A852RQ68</accession>
<dbReference type="InterPro" id="IPR018383">
    <property type="entry name" value="UPF0324_pro"/>
</dbReference>
<evidence type="ECO:0000256" key="4">
    <source>
        <dbReference type="ARBA" id="ARBA00022692"/>
    </source>
</evidence>
<evidence type="ECO:0000256" key="7">
    <source>
        <dbReference type="SAM" id="Phobius"/>
    </source>
</evidence>
<evidence type="ECO:0000256" key="1">
    <source>
        <dbReference type="ARBA" id="ARBA00004651"/>
    </source>
</evidence>
<feature type="transmembrane region" description="Helical" evidence="7">
    <location>
        <begin position="163"/>
        <end position="182"/>
    </location>
</feature>
<feature type="transmembrane region" description="Helical" evidence="7">
    <location>
        <begin position="80"/>
        <end position="98"/>
    </location>
</feature>
<gene>
    <name evidence="8" type="ORF">BJ958_004385</name>
</gene>
<dbReference type="Pfam" id="PF03601">
    <property type="entry name" value="Cons_hypoth698"/>
    <property type="match status" value="1"/>
</dbReference>
<feature type="transmembrane region" description="Helical" evidence="7">
    <location>
        <begin position="219"/>
        <end position="241"/>
    </location>
</feature>
<evidence type="ECO:0000313" key="8">
    <source>
        <dbReference type="EMBL" id="NYD32839.1"/>
    </source>
</evidence>
<reference evidence="8 9" key="1">
    <citation type="submission" date="2020-07" db="EMBL/GenBank/DDBJ databases">
        <title>Sequencing the genomes of 1000 actinobacteria strains.</title>
        <authorList>
            <person name="Klenk H.-P."/>
        </authorList>
    </citation>
    <scope>NUCLEOTIDE SEQUENCE [LARGE SCALE GENOMIC DNA]</scope>
    <source>
        <strain evidence="8 9">DSM 19082</strain>
    </source>
</reference>
<keyword evidence="6 7" id="KW-0472">Membrane</keyword>
<evidence type="ECO:0000256" key="5">
    <source>
        <dbReference type="ARBA" id="ARBA00022989"/>
    </source>
</evidence>
<comment type="similarity">
    <text evidence="2">Belongs to the UPF0324 family.</text>
</comment>
<comment type="caution">
    <text evidence="8">The sequence shown here is derived from an EMBL/GenBank/DDBJ whole genome shotgun (WGS) entry which is preliminary data.</text>
</comment>
<organism evidence="8 9">
    <name type="scientific">Nocardioides kongjuensis</name>
    <dbReference type="NCBI Taxonomy" id="349522"/>
    <lineage>
        <taxon>Bacteria</taxon>
        <taxon>Bacillati</taxon>
        <taxon>Actinomycetota</taxon>
        <taxon>Actinomycetes</taxon>
        <taxon>Propionibacteriales</taxon>
        <taxon>Nocardioidaceae</taxon>
        <taxon>Nocardioides</taxon>
    </lineage>
</organism>
<name>A0A852RQ68_9ACTN</name>
<dbReference type="RefSeq" id="WP_179728961.1">
    <property type="nucleotide sequence ID" value="NZ_BAABEF010000001.1"/>
</dbReference>
<dbReference type="PANTHER" id="PTHR30106">
    <property type="entry name" value="INNER MEMBRANE PROTEIN YEIH-RELATED"/>
    <property type="match status" value="1"/>
</dbReference>
<comment type="subcellular location">
    <subcellularLocation>
        <location evidence="1">Cell membrane</location>
        <topology evidence="1">Multi-pass membrane protein</topology>
    </subcellularLocation>
</comment>
<feature type="transmembrane region" description="Helical" evidence="7">
    <location>
        <begin position="262"/>
        <end position="286"/>
    </location>
</feature>
<keyword evidence="3" id="KW-1003">Cell membrane</keyword>
<sequence length="344" mass="34507">MATRTVPVRTTTSARRPQRSVLLPGLAITGVGVALATAGHHVVPSVGVLTWAVLLGAVAANLDLIPIAAQPGLRIAVKKLLRVGVVLLGFSLSLTAIGALGAPVIALVVLTLVSTLAFTWWLGLRMQVGPARSLLIATGFSICGASAIAGMERTADADEDDVATAITMVTLCGTLAMIAIPLLQAPLGLTDRQLGIWAGASVHEVGQVVAAAGPAGATAVALAVVVKLTRVLLLAPVVAVVSATRRRTHPAADGAAAGRPPIVPLFVLGFLACVLLRTSGVVPAGVLDVISTLQTITLAAALFALGTGVHLGKLLHSGGRPLALGMVSTLVVATVSLVGVLAIA</sequence>
<feature type="transmembrane region" description="Helical" evidence="7">
    <location>
        <begin position="134"/>
        <end position="151"/>
    </location>
</feature>
<feature type="transmembrane region" description="Helical" evidence="7">
    <location>
        <begin position="48"/>
        <end position="68"/>
    </location>
</feature>
<feature type="transmembrane region" description="Helical" evidence="7">
    <location>
        <begin position="292"/>
        <end position="311"/>
    </location>
</feature>
<keyword evidence="4 7" id="KW-0812">Transmembrane</keyword>
<dbReference type="AlphaFoldDB" id="A0A852RQ68"/>
<dbReference type="EMBL" id="JACCBF010000001">
    <property type="protein sequence ID" value="NYD32839.1"/>
    <property type="molecule type" value="Genomic_DNA"/>
</dbReference>
<evidence type="ECO:0000256" key="2">
    <source>
        <dbReference type="ARBA" id="ARBA00007977"/>
    </source>
</evidence>
<keyword evidence="9" id="KW-1185">Reference proteome</keyword>
<evidence type="ECO:0000256" key="3">
    <source>
        <dbReference type="ARBA" id="ARBA00022475"/>
    </source>
</evidence>
<dbReference type="GO" id="GO:0005886">
    <property type="term" value="C:plasma membrane"/>
    <property type="evidence" value="ECO:0007669"/>
    <property type="project" value="UniProtKB-SubCell"/>
</dbReference>
<dbReference type="Proteomes" id="UP000582231">
    <property type="component" value="Unassembled WGS sequence"/>
</dbReference>
<evidence type="ECO:0000256" key="6">
    <source>
        <dbReference type="ARBA" id="ARBA00023136"/>
    </source>
</evidence>
<dbReference type="PANTHER" id="PTHR30106:SF2">
    <property type="entry name" value="UPF0324 INNER MEMBRANE PROTEIN YEIH"/>
    <property type="match status" value="1"/>
</dbReference>
<protein>
    <submittedName>
        <fullName evidence="8">Putative integral membrane protein (TIGR00698 family)</fullName>
    </submittedName>
</protein>
<feature type="transmembrane region" description="Helical" evidence="7">
    <location>
        <begin position="323"/>
        <end position="343"/>
    </location>
</feature>
<feature type="transmembrane region" description="Helical" evidence="7">
    <location>
        <begin position="104"/>
        <end position="122"/>
    </location>
</feature>
<keyword evidence="5 7" id="KW-1133">Transmembrane helix</keyword>
<feature type="transmembrane region" description="Helical" evidence="7">
    <location>
        <begin position="21"/>
        <end position="42"/>
    </location>
</feature>